<sequence length="236" mass="26513">MQDNQQPLQQPLNDPTSGNHNQYDPAMQNPQFTPYAPQQPVNYQNANNQQPYNQNYQANPNPQQSVNQNDDNQVSFANTQGVQYPSSQTPTSQNGDQGVFDPNAVPVQQPTSVSTGSPESSPMPVVPEQSKQSVEYGDEKLKQIERASENLQQIENKEIRNPQNDDQQSEKRQIPVTQLPPAQPQGPKIFGYHIPQSITTNISAIRERKGTGSPQDATTWIYVLLDKLLKRQTYQD</sequence>
<evidence type="ECO:0000313" key="3">
    <source>
        <dbReference type="Proteomes" id="UP000745577"/>
    </source>
</evidence>
<comment type="caution">
    <text evidence="2">The sequence shown here is derived from an EMBL/GenBank/DDBJ whole genome shotgun (WGS) entry which is preliminary data.</text>
</comment>
<reference evidence="2" key="2">
    <citation type="journal article" date="2021" name="Microbiome">
        <title>Successional dynamics and alternative stable states in a saline activated sludge microbial community over 9 years.</title>
        <authorList>
            <person name="Wang Y."/>
            <person name="Ye J."/>
            <person name="Ju F."/>
            <person name="Liu L."/>
            <person name="Boyd J.A."/>
            <person name="Deng Y."/>
            <person name="Parks D.H."/>
            <person name="Jiang X."/>
            <person name="Yin X."/>
            <person name="Woodcroft B.J."/>
            <person name="Tyson G.W."/>
            <person name="Hugenholtz P."/>
            <person name="Polz M.F."/>
            <person name="Zhang T."/>
        </authorList>
    </citation>
    <scope>NUCLEOTIDE SEQUENCE</scope>
    <source>
        <strain evidence="2">HKST-UBA15</strain>
    </source>
</reference>
<evidence type="ECO:0000313" key="2">
    <source>
        <dbReference type="EMBL" id="MCA9379979.1"/>
    </source>
</evidence>
<feature type="compositionally biased region" description="Low complexity" evidence="1">
    <location>
        <begin position="36"/>
        <end position="75"/>
    </location>
</feature>
<feature type="compositionally biased region" description="Low complexity" evidence="1">
    <location>
        <begin position="1"/>
        <end position="15"/>
    </location>
</feature>
<gene>
    <name evidence="2" type="ORF">KC675_02250</name>
</gene>
<dbReference type="Proteomes" id="UP000745577">
    <property type="component" value="Unassembled WGS sequence"/>
</dbReference>
<evidence type="ECO:0000256" key="1">
    <source>
        <dbReference type="SAM" id="MobiDB-lite"/>
    </source>
</evidence>
<accession>A0A955I8I2</accession>
<reference evidence="2" key="1">
    <citation type="submission" date="2020-04" db="EMBL/GenBank/DDBJ databases">
        <authorList>
            <person name="Zhang T."/>
        </authorList>
    </citation>
    <scope>NUCLEOTIDE SEQUENCE</scope>
    <source>
        <strain evidence="2">HKST-UBA15</strain>
    </source>
</reference>
<feature type="region of interest" description="Disordered" evidence="1">
    <location>
        <begin position="152"/>
        <end position="186"/>
    </location>
</feature>
<feature type="compositionally biased region" description="Polar residues" evidence="1">
    <location>
        <begin position="16"/>
        <end position="32"/>
    </location>
</feature>
<dbReference type="EMBL" id="JAGQLL010000022">
    <property type="protein sequence ID" value="MCA9379979.1"/>
    <property type="molecule type" value="Genomic_DNA"/>
</dbReference>
<feature type="region of interest" description="Disordered" evidence="1">
    <location>
        <begin position="1"/>
        <end position="136"/>
    </location>
</feature>
<dbReference type="AlphaFoldDB" id="A0A955I8I2"/>
<proteinExistence type="predicted"/>
<feature type="compositionally biased region" description="Polar residues" evidence="1">
    <location>
        <begin position="76"/>
        <end position="96"/>
    </location>
</feature>
<protein>
    <submittedName>
        <fullName evidence="2">Uncharacterized protein</fullName>
    </submittedName>
</protein>
<feature type="compositionally biased region" description="Low complexity" evidence="1">
    <location>
        <begin position="117"/>
        <end position="130"/>
    </location>
</feature>
<organism evidence="2 3">
    <name type="scientific">Candidatus Dojkabacteria bacterium</name>
    <dbReference type="NCBI Taxonomy" id="2099670"/>
    <lineage>
        <taxon>Bacteria</taxon>
        <taxon>Candidatus Dojkabacteria</taxon>
    </lineage>
</organism>
<name>A0A955I8I2_9BACT</name>
<feature type="compositionally biased region" description="Polar residues" evidence="1">
    <location>
        <begin position="106"/>
        <end position="116"/>
    </location>
</feature>